<dbReference type="Proteomes" id="UP000077667">
    <property type="component" value="Chromosome"/>
</dbReference>
<dbReference type="Pfam" id="PF13205">
    <property type="entry name" value="Big_5"/>
    <property type="match status" value="1"/>
</dbReference>
<keyword evidence="5" id="KW-1185">Reference proteome</keyword>
<evidence type="ECO:0000256" key="1">
    <source>
        <dbReference type="ARBA" id="ARBA00022729"/>
    </source>
</evidence>
<dbReference type="AlphaFoldDB" id="A0A1A9HZJ3"/>
<dbReference type="Pfam" id="PF10026">
    <property type="entry name" value="DUF2268"/>
    <property type="match status" value="1"/>
</dbReference>
<feature type="domain" description="DUF2268" evidence="2">
    <location>
        <begin position="31"/>
        <end position="148"/>
    </location>
</feature>
<reference evidence="4 5" key="1">
    <citation type="submission" date="2016-05" db="EMBL/GenBank/DDBJ databases">
        <title>Niabella ginsenosidivorans BS26 whole genome sequencing.</title>
        <authorList>
            <person name="Im W.T."/>
            <person name="Siddiqi M.Z."/>
        </authorList>
    </citation>
    <scope>NUCLEOTIDE SEQUENCE [LARGE SCALE GENOMIC DNA]</scope>
    <source>
        <strain evidence="4 5">BS26</strain>
    </source>
</reference>
<dbReference type="InterPro" id="IPR018728">
    <property type="entry name" value="DUF2268"/>
</dbReference>
<feature type="domain" description="SbsA Ig-like" evidence="3">
    <location>
        <begin position="191"/>
        <end position="293"/>
    </location>
</feature>
<gene>
    <name evidence="4" type="ORF">A8C56_07350</name>
</gene>
<dbReference type="RefSeq" id="WP_067753957.1">
    <property type="nucleotide sequence ID" value="NZ_CP015772.1"/>
</dbReference>
<name>A0A1A9HZJ3_9BACT</name>
<dbReference type="KEGG" id="nia:A8C56_07350"/>
<proteinExistence type="predicted"/>
<dbReference type="InterPro" id="IPR032812">
    <property type="entry name" value="SbsA_Ig"/>
</dbReference>
<organism evidence="4 5">
    <name type="scientific">Niabella ginsenosidivorans</name>
    <dbReference type="NCBI Taxonomy" id="1176587"/>
    <lineage>
        <taxon>Bacteria</taxon>
        <taxon>Pseudomonadati</taxon>
        <taxon>Bacteroidota</taxon>
        <taxon>Chitinophagia</taxon>
        <taxon>Chitinophagales</taxon>
        <taxon>Chitinophagaceae</taxon>
        <taxon>Niabella</taxon>
    </lineage>
</organism>
<sequence length="294" mass="34565">MVLIGTELATGTSVTDVSDFKDDWYRSVFAHNSLNSIVRLNIHEYVHTQQKINNSIQLLNQVIKEGSCDFITELVLGRPLQTNYISFGNLHSDKIKKKFKQEMFLNLEFEGNWLYNGIQRGDSSDLGYYIGYEICKSYYNNSSDKTKAIKDIIELNYSDDKAIEEFLIKSKFYKEKINRKKLLKEYKKELPRIVKIGPFKNGAHNVDPKIREFRITFSKEMIPENYSIDYSEKGKDYFSIKKVIGFENNDKTFVLRIELQPGKEYEFIITNKSFKSKDGYKLKEEKYPVKFRTK</sequence>
<accession>A0A1A9HZJ3</accession>
<protein>
    <submittedName>
        <fullName evidence="4">Uncharacterized protein</fullName>
    </submittedName>
</protein>
<evidence type="ECO:0000259" key="2">
    <source>
        <dbReference type="Pfam" id="PF10026"/>
    </source>
</evidence>
<dbReference type="OrthoDB" id="6402335at2"/>
<keyword evidence="1" id="KW-0732">Signal</keyword>
<dbReference type="EMBL" id="CP015772">
    <property type="protein sequence ID" value="ANH80818.1"/>
    <property type="molecule type" value="Genomic_DNA"/>
</dbReference>
<evidence type="ECO:0000313" key="5">
    <source>
        <dbReference type="Proteomes" id="UP000077667"/>
    </source>
</evidence>
<evidence type="ECO:0000259" key="3">
    <source>
        <dbReference type="Pfam" id="PF13205"/>
    </source>
</evidence>
<evidence type="ECO:0000313" key="4">
    <source>
        <dbReference type="EMBL" id="ANH80818.1"/>
    </source>
</evidence>